<dbReference type="AlphaFoldDB" id="A0A3M7R5X6"/>
<dbReference type="EMBL" id="REGN01004194">
    <property type="protein sequence ID" value="RNA18645.1"/>
    <property type="molecule type" value="Genomic_DNA"/>
</dbReference>
<evidence type="ECO:0000313" key="2">
    <source>
        <dbReference type="Proteomes" id="UP000276133"/>
    </source>
</evidence>
<keyword evidence="2" id="KW-1185">Reference proteome</keyword>
<gene>
    <name evidence="1" type="ORF">BpHYR1_010256</name>
</gene>
<organism evidence="1 2">
    <name type="scientific">Brachionus plicatilis</name>
    <name type="common">Marine rotifer</name>
    <name type="synonym">Brachionus muelleri</name>
    <dbReference type="NCBI Taxonomy" id="10195"/>
    <lineage>
        <taxon>Eukaryota</taxon>
        <taxon>Metazoa</taxon>
        <taxon>Spiralia</taxon>
        <taxon>Gnathifera</taxon>
        <taxon>Rotifera</taxon>
        <taxon>Eurotatoria</taxon>
        <taxon>Monogononta</taxon>
        <taxon>Pseudotrocha</taxon>
        <taxon>Ploima</taxon>
        <taxon>Brachionidae</taxon>
        <taxon>Brachionus</taxon>
    </lineage>
</organism>
<sequence length="97" mass="11048">MELFKYNTKSIFDLIVISNDLSDKFNYFKVHSDSLTSEHYLAKGSLNIKTIKTIEDMKTDMNSFKIKLEEQLSIWIESLVGFHDGAGTGIGEILLIN</sequence>
<name>A0A3M7R5X6_BRAPC</name>
<protein>
    <recommendedName>
        <fullName evidence="3">RNA-directed DNA polymerase from mobile element jockey-like</fullName>
    </recommendedName>
</protein>
<accession>A0A3M7R5X6</accession>
<evidence type="ECO:0008006" key="3">
    <source>
        <dbReference type="Google" id="ProtNLM"/>
    </source>
</evidence>
<proteinExistence type="predicted"/>
<comment type="caution">
    <text evidence="1">The sequence shown here is derived from an EMBL/GenBank/DDBJ whole genome shotgun (WGS) entry which is preliminary data.</text>
</comment>
<dbReference type="Proteomes" id="UP000276133">
    <property type="component" value="Unassembled WGS sequence"/>
</dbReference>
<evidence type="ECO:0000313" key="1">
    <source>
        <dbReference type="EMBL" id="RNA18645.1"/>
    </source>
</evidence>
<reference evidence="1 2" key="1">
    <citation type="journal article" date="2018" name="Sci. Rep.">
        <title>Genomic signatures of local adaptation to the degree of environmental predictability in rotifers.</title>
        <authorList>
            <person name="Franch-Gras L."/>
            <person name="Hahn C."/>
            <person name="Garcia-Roger E.M."/>
            <person name="Carmona M.J."/>
            <person name="Serra M."/>
            <person name="Gomez A."/>
        </authorList>
    </citation>
    <scope>NUCLEOTIDE SEQUENCE [LARGE SCALE GENOMIC DNA]</scope>
    <source>
        <strain evidence="1">HYR1</strain>
    </source>
</reference>